<feature type="domain" description="PPIase FKBP-type" evidence="8">
    <location>
        <begin position="20"/>
        <end position="132"/>
    </location>
</feature>
<evidence type="ECO:0000256" key="2">
    <source>
        <dbReference type="ARBA" id="ARBA00002388"/>
    </source>
</evidence>
<dbReference type="InterPro" id="IPR001179">
    <property type="entry name" value="PPIase_FKBP_dom"/>
</dbReference>
<comment type="caution">
    <text evidence="9">The sequence shown here is derived from an EMBL/GenBank/DDBJ whole genome shotgun (WGS) entry which is preliminary data.</text>
</comment>
<dbReference type="EC" id="5.2.1.8" evidence="3 7"/>
<evidence type="ECO:0000256" key="7">
    <source>
        <dbReference type="PROSITE-ProRule" id="PRU00277"/>
    </source>
</evidence>
<evidence type="ECO:0000313" key="9">
    <source>
        <dbReference type="EMBL" id="KAK5093342.1"/>
    </source>
</evidence>
<evidence type="ECO:0000256" key="1">
    <source>
        <dbReference type="ARBA" id="ARBA00000971"/>
    </source>
</evidence>
<dbReference type="PROSITE" id="PS50059">
    <property type="entry name" value="FKBP_PPIASE"/>
    <property type="match status" value="1"/>
</dbReference>
<comment type="function">
    <text evidence="2">PPIases accelerate the folding of proteins. It catalyzes the cis-trans isomerization of proline imidic peptide bonds in oligopeptides.</text>
</comment>
<evidence type="ECO:0000259" key="8">
    <source>
        <dbReference type="PROSITE" id="PS50059"/>
    </source>
</evidence>
<dbReference type="PANTHER" id="PTHR10516:SF443">
    <property type="entry name" value="FK506-BINDING PROTEIN 59-RELATED"/>
    <property type="match status" value="1"/>
</dbReference>
<dbReference type="SUPFAM" id="SSF54534">
    <property type="entry name" value="FKBP-like"/>
    <property type="match status" value="1"/>
</dbReference>
<evidence type="ECO:0000256" key="6">
    <source>
        <dbReference type="ARBA" id="ARBA00038106"/>
    </source>
</evidence>
<accession>A0ABR0KCL0</accession>
<proteinExistence type="inferred from homology"/>
<sequence>MSLKKDLVSEGDGKTYPKAGDTVTMEYTGWVFDESKEKNRGKQYATTSSANSQQALTNVRRFDSSVGRGDFKTKIGVGRVIQGWDEGVPTMSLGERSVLTIPGDMAYGSRGFPGLIPPNATLIFEVQLKGIN</sequence>
<comment type="catalytic activity">
    <reaction evidence="1 7">
        <text>[protein]-peptidylproline (omega=180) = [protein]-peptidylproline (omega=0)</text>
        <dbReference type="Rhea" id="RHEA:16237"/>
        <dbReference type="Rhea" id="RHEA-COMP:10747"/>
        <dbReference type="Rhea" id="RHEA-COMP:10748"/>
        <dbReference type="ChEBI" id="CHEBI:83833"/>
        <dbReference type="ChEBI" id="CHEBI:83834"/>
        <dbReference type="EC" id="5.2.1.8"/>
    </reaction>
</comment>
<organism evidence="9 10">
    <name type="scientific">Lithohypha guttulata</name>
    <dbReference type="NCBI Taxonomy" id="1690604"/>
    <lineage>
        <taxon>Eukaryota</taxon>
        <taxon>Fungi</taxon>
        <taxon>Dikarya</taxon>
        <taxon>Ascomycota</taxon>
        <taxon>Pezizomycotina</taxon>
        <taxon>Eurotiomycetes</taxon>
        <taxon>Chaetothyriomycetidae</taxon>
        <taxon>Chaetothyriales</taxon>
        <taxon>Trichomeriaceae</taxon>
        <taxon>Lithohypha</taxon>
    </lineage>
</organism>
<dbReference type="Gene3D" id="3.10.50.40">
    <property type="match status" value="1"/>
</dbReference>
<evidence type="ECO:0000256" key="5">
    <source>
        <dbReference type="ARBA" id="ARBA00023235"/>
    </source>
</evidence>
<dbReference type="InterPro" id="IPR046357">
    <property type="entry name" value="PPIase_dom_sf"/>
</dbReference>
<comment type="similarity">
    <text evidence="6">Belongs to the FKBP-type PPIase family. FKBP1 subfamily.</text>
</comment>
<evidence type="ECO:0000256" key="4">
    <source>
        <dbReference type="ARBA" id="ARBA00023110"/>
    </source>
</evidence>
<evidence type="ECO:0000313" key="10">
    <source>
        <dbReference type="Proteomes" id="UP001345013"/>
    </source>
</evidence>
<dbReference type="Proteomes" id="UP001345013">
    <property type="component" value="Unassembled WGS sequence"/>
</dbReference>
<keyword evidence="10" id="KW-1185">Reference proteome</keyword>
<keyword evidence="4 7" id="KW-0697">Rotamase</keyword>
<keyword evidence="5 7" id="KW-0413">Isomerase</keyword>
<dbReference type="InterPro" id="IPR050689">
    <property type="entry name" value="FKBP-type_PPIase"/>
</dbReference>
<name>A0ABR0KCL0_9EURO</name>
<reference evidence="9 10" key="1">
    <citation type="submission" date="2023-08" db="EMBL/GenBank/DDBJ databases">
        <title>Black Yeasts Isolated from many extreme environments.</title>
        <authorList>
            <person name="Coleine C."/>
            <person name="Stajich J.E."/>
            <person name="Selbmann L."/>
        </authorList>
    </citation>
    <scope>NUCLEOTIDE SEQUENCE [LARGE SCALE GENOMIC DNA]</scope>
    <source>
        <strain evidence="9 10">CCFEE 5885</strain>
    </source>
</reference>
<dbReference type="Pfam" id="PF00254">
    <property type="entry name" value="FKBP_C"/>
    <property type="match status" value="1"/>
</dbReference>
<gene>
    <name evidence="9" type="ORF">LTR24_004329</name>
</gene>
<protein>
    <recommendedName>
        <fullName evidence="3 7">peptidylprolyl isomerase</fullName>
        <ecNumber evidence="3 7">5.2.1.8</ecNumber>
    </recommendedName>
</protein>
<dbReference type="PANTHER" id="PTHR10516">
    <property type="entry name" value="PEPTIDYL-PROLYL CIS-TRANS ISOMERASE"/>
    <property type="match status" value="1"/>
</dbReference>
<dbReference type="EMBL" id="JAVRRG010000044">
    <property type="protein sequence ID" value="KAK5093342.1"/>
    <property type="molecule type" value="Genomic_DNA"/>
</dbReference>
<evidence type="ECO:0000256" key="3">
    <source>
        <dbReference type="ARBA" id="ARBA00013194"/>
    </source>
</evidence>